<organism evidence="1 2">
    <name type="scientific">Sandarakinorhabdus fusca</name>
    <dbReference type="NCBI Taxonomy" id="1439888"/>
    <lineage>
        <taxon>Bacteria</taxon>
        <taxon>Pseudomonadati</taxon>
        <taxon>Pseudomonadota</taxon>
        <taxon>Alphaproteobacteria</taxon>
        <taxon>Sphingomonadales</taxon>
        <taxon>Sphingosinicellaceae</taxon>
        <taxon>Sandarakinorhabdus</taxon>
    </lineage>
</organism>
<dbReference type="InterPro" id="IPR036388">
    <property type="entry name" value="WH-like_DNA-bd_sf"/>
</dbReference>
<dbReference type="RefSeq" id="WP_152576299.1">
    <property type="nucleotide sequence ID" value="NZ_JAATJI010000001.1"/>
</dbReference>
<comment type="caution">
    <text evidence="1">The sequence shown here is derived from an EMBL/GenBank/DDBJ whole genome shotgun (WGS) entry which is preliminary data.</text>
</comment>
<protein>
    <submittedName>
        <fullName evidence="1">DUF1153 domain-containing protein</fullName>
    </submittedName>
</protein>
<sequence>MPPTDTKRWVARRKAAVLTAIDAGVLTRAQACARYHISDAELRLWERAVHFAGVPGLRVTRVQIYRPIFEGKMGG</sequence>
<dbReference type="EMBL" id="WIOL01000001">
    <property type="protein sequence ID" value="MQT15833.1"/>
    <property type="molecule type" value="Genomic_DNA"/>
</dbReference>
<name>A0A7C9GMU5_9SPHN</name>
<dbReference type="Pfam" id="PF06627">
    <property type="entry name" value="DUF1153"/>
    <property type="match status" value="1"/>
</dbReference>
<dbReference type="Proteomes" id="UP000481327">
    <property type="component" value="Unassembled WGS sequence"/>
</dbReference>
<dbReference type="GO" id="GO:0043565">
    <property type="term" value="F:sequence-specific DNA binding"/>
    <property type="evidence" value="ECO:0007669"/>
    <property type="project" value="InterPro"/>
</dbReference>
<dbReference type="InterPro" id="IPR010921">
    <property type="entry name" value="Trp_repressor/repl_initiator"/>
</dbReference>
<evidence type="ECO:0000313" key="2">
    <source>
        <dbReference type="Proteomes" id="UP000481327"/>
    </source>
</evidence>
<dbReference type="AlphaFoldDB" id="A0A7C9GMU5"/>
<dbReference type="OrthoDB" id="9796775at2"/>
<keyword evidence="2" id="KW-1185">Reference proteome</keyword>
<proteinExistence type="predicted"/>
<reference evidence="1 2" key="1">
    <citation type="submission" date="2019-09" db="EMBL/GenBank/DDBJ databases">
        <title>Polymorphobacter sp. isolated from a lake in China.</title>
        <authorList>
            <person name="Liu Z."/>
        </authorList>
    </citation>
    <scope>NUCLEOTIDE SEQUENCE [LARGE SCALE GENOMIC DNA]</scope>
    <source>
        <strain evidence="1 2">D40P</strain>
    </source>
</reference>
<evidence type="ECO:0000313" key="1">
    <source>
        <dbReference type="EMBL" id="MQT15833.1"/>
    </source>
</evidence>
<gene>
    <name evidence="1" type="ORF">F3168_00955</name>
</gene>
<accession>A0A7C9GMU5</accession>
<dbReference type="Gene3D" id="1.10.10.10">
    <property type="entry name" value="Winged helix-like DNA-binding domain superfamily/Winged helix DNA-binding domain"/>
    <property type="match status" value="1"/>
</dbReference>
<dbReference type="InterPro" id="IPR009534">
    <property type="entry name" value="DUF1153"/>
</dbReference>
<dbReference type="SUPFAM" id="SSF48295">
    <property type="entry name" value="TrpR-like"/>
    <property type="match status" value="1"/>
</dbReference>